<reference evidence="3 4" key="1">
    <citation type="journal article" date="2021" name="Elife">
        <title>Chloroplast acquisition without the gene transfer in kleptoplastic sea slugs, Plakobranchus ocellatus.</title>
        <authorList>
            <person name="Maeda T."/>
            <person name="Takahashi S."/>
            <person name="Yoshida T."/>
            <person name="Shimamura S."/>
            <person name="Takaki Y."/>
            <person name="Nagai Y."/>
            <person name="Toyoda A."/>
            <person name="Suzuki Y."/>
            <person name="Arimoto A."/>
            <person name="Ishii H."/>
            <person name="Satoh N."/>
            <person name="Nishiyama T."/>
            <person name="Hasebe M."/>
            <person name="Maruyama T."/>
            <person name="Minagawa J."/>
            <person name="Obokata J."/>
            <person name="Shigenobu S."/>
        </authorList>
    </citation>
    <scope>NUCLEOTIDE SEQUENCE [LARGE SCALE GENOMIC DNA]</scope>
</reference>
<dbReference type="Pfam" id="PF03372">
    <property type="entry name" value="Exo_endo_phos"/>
    <property type="match status" value="1"/>
</dbReference>
<dbReference type="Gene3D" id="3.60.10.10">
    <property type="entry name" value="Endonuclease/exonuclease/phosphatase"/>
    <property type="match status" value="1"/>
</dbReference>
<keyword evidence="4" id="KW-1185">Reference proteome</keyword>
<dbReference type="EMBL" id="BMAT01003466">
    <property type="protein sequence ID" value="GFS26253.1"/>
    <property type="molecule type" value="Genomic_DNA"/>
</dbReference>
<organism evidence="3 4">
    <name type="scientific">Elysia marginata</name>
    <dbReference type="NCBI Taxonomy" id="1093978"/>
    <lineage>
        <taxon>Eukaryota</taxon>
        <taxon>Metazoa</taxon>
        <taxon>Spiralia</taxon>
        <taxon>Lophotrochozoa</taxon>
        <taxon>Mollusca</taxon>
        <taxon>Gastropoda</taxon>
        <taxon>Heterobranchia</taxon>
        <taxon>Euthyneura</taxon>
        <taxon>Panpulmonata</taxon>
        <taxon>Sacoglossa</taxon>
        <taxon>Placobranchoidea</taxon>
        <taxon>Plakobranchidae</taxon>
        <taxon>Elysia</taxon>
    </lineage>
</organism>
<evidence type="ECO:0000259" key="2">
    <source>
        <dbReference type="Pfam" id="PF03372"/>
    </source>
</evidence>
<dbReference type="InterPro" id="IPR005135">
    <property type="entry name" value="Endo/exonuclease/phosphatase"/>
</dbReference>
<keyword evidence="1" id="KW-0732">Signal</keyword>
<dbReference type="Proteomes" id="UP000762676">
    <property type="component" value="Unassembled WGS sequence"/>
</dbReference>
<keyword evidence="3" id="KW-0547">Nucleotide-binding</keyword>
<dbReference type="InterPro" id="IPR036691">
    <property type="entry name" value="Endo/exonu/phosph_ase_sf"/>
</dbReference>
<evidence type="ECO:0000313" key="4">
    <source>
        <dbReference type="Proteomes" id="UP000762676"/>
    </source>
</evidence>
<name>A0AAV4JU00_9GAST</name>
<keyword evidence="3" id="KW-0347">Helicase</keyword>
<dbReference type="AlphaFoldDB" id="A0AAV4JU00"/>
<dbReference type="GO" id="GO:0004386">
    <property type="term" value="F:helicase activity"/>
    <property type="evidence" value="ECO:0007669"/>
    <property type="project" value="UniProtKB-KW"/>
</dbReference>
<feature type="chain" id="PRO_5043741536" evidence="1">
    <location>
        <begin position="19"/>
        <end position="146"/>
    </location>
</feature>
<comment type="caution">
    <text evidence="3">The sequence shown here is derived from an EMBL/GenBank/DDBJ whole genome shotgun (WGS) entry which is preliminary data.</text>
</comment>
<protein>
    <submittedName>
        <fullName evidence="3">ATP-dependent DNA helicase</fullName>
    </submittedName>
</protein>
<feature type="domain" description="Endonuclease/exonuclease/phosphatase" evidence="2">
    <location>
        <begin position="58"/>
        <end position="124"/>
    </location>
</feature>
<evidence type="ECO:0000256" key="1">
    <source>
        <dbReference type="SAM" id="SignalP"/>
    </source>
</evidence>
<keyword evidence="3" id="KW-0378">Hydrolase</keyword>
<accession>A0AAV4JU00</accession>
<dbReference type="SUPFAM" id="SSF56219">
    <property type="entry name" value="DNase I-like"/>
    <property type="match status" value="1"/>
</dbReference>
<evidence type="ECO:0000313" key="3">
    <source>
        <dbReference type="EMBL" id="GFS26253.1"/>
    </source>
</evidence>
<keyword evidence="3" id="KW-0067">ATP-binding</keyword>
<gene>
    <name evidence="3" type="ORF">ElyMa_001711700</name>
</gene>
<proteinExistence type="predicted"/>
<sequence length="146" mass="15888">MGLLFTLVLTILEYFCLDVKNSHSYGYAGVDEEAEANDDSAKKDCSTLDLAGNKTYELQEIILEEELNILCLIETWLSEAGDENIIADLTPPGFSTRSFPRTGRRGGGVAFVYRSNLTSVVAKDYLAAPHKTFEAASSSFSSGSSQ</sequence>
<feature type="signal peptide" evidence="1">
    <location>
        <begin position="1"/>
        <end position="18"/>
    </location>
</feature>